<evidence type="ECO:0000313" key="3">
    <source>
        <dbReference type="Proteomes" id="UP001055200"/>
    </source>
</evidence>
<accession>A0ABY3U6F8</accession>
<proteinExistence type="predicted"/>
<sequence length="236" mass="25079">MTGTWVRVADRMYRMRLRFLDVTVGVVWGDDAVVLIDCGTNVDEATRIDRDVQRLTGRPVDHLVLTHHHFDHILGAPVFAAAQVYAAPAVGTALTARAAALYDDAVAHGADPAAVTRALAAVAPVAQPRREALLALGDRCVAVRHLGAGHTDHDLVVLVELAGPDDPTVVFCGDLVEQSGDPVVDVDSDPLAWPRTLDRLLAAGGPDARYVPGHGAVVGADFVAAQRDWLAAGRFR</sequence>
<dbReference type="SUPFAM" id="SSF56281">
    <property type="entry name" value="Metallo-hydrolase/oxidoreductase"/>
    <property type="match status" value="1"/>
</dbReference>
<dbReference type="PANTHER" id="PTHR42951:SF4">
    <property type="entry name" value="ACYL-COENZYME A THIOESTERASE MBLAC2"/>
    <property type="match status" value="1"/>
</dbReference>
<dbReference type="Gene3D" id="3.60.15.10">
    <property type="entry name" value="Ribonuclease Z/Hydroxyacylglutathione hydrolase-like"/>
    <property type="match status" value="1"/>
</dbReference>
<evidence type="ECO:0000259" key="1">
    <source>
        <dbReference type="SMART" id="SM00849"/>
    </source>
</evidence>
<dbReference type="InterPro" id="IPR001279">
    <property type="entry name" value="Metallo-B-lactamas"/>
</dbReference>
<reference evidence="2" key="1">
    <citation type="submission" date="2022-08" db="EMBL/GenBank/DDBJ databases">
        <title>Complete genome sequence of 14 non-tuberculosis mycobacteria type-strains.</title>
        <authorList>
            <person name="Igarashi Y."/>
            <person name="Osugi A."/>
            <person name="Mitarai S."/>
        </authorList>
    </citation>
    <scope>NUCLEOTIDE SEQUENCE</scope>
    <source>
        <strain evidence="2">DSM 45575</strain>
    </source>
</reference>
<evidence type="ECO:0000313" key="2">
    <source>
        <dbReference type="EMBL" id="ULN54151.1"/>
    </source>
</evidence>
<dbReference type="SMART" id="SM00849">
    <property type="entry name" value="Lactamase_B"/>
    <property type="match status" value="1"/>
</dbReference>
<name>A0ABY3U6F8_9MYCO</name>
<feature type="domain" description="Metallo-beta-lactamase" evidence="1">
    <location>
        <begin position="21"/>
        <end position="214"/>
    </location>
</feature>
<dbReference type="InterPro" id="IPR036866">
    <property type="entry name" value="RibonucZ/Hydroxyglut_hydro"/>
</dbReference>
<protein>
    <submittedName>
        <fullName evidence="2">MBL fold metallo-hydrolase</fullName>
    </submittedName>
</protein>
<gene>
    <name evidence="2" type="ORF">MIU77_07775</name>
</gene>
<dbReference type="InterPro" id="IPR050855">
    <property type="entry name" value="NDM-1-like"/>
</dbReference>
<keyword evidence="3" id="KW-1185">Reference proteome</keyword>
<dbReference type="Proteomes" id="UP001055200">
    <property type="component" value="Chromosome"/>
</dbReference>
<dbReference type="Pfam" id="PF00753">
    <property type="entry name" value="Lactamase_B"/>
    <property type="match status" value="1"/>
</dbReference>
<dbReference type="PANTHER" id="PTHR42951">
    <property type="entry name" value="METALLO-BETA-LACTAMASE DOMAIN-CONTAINING"/>
    <property type="match status" value="1"/>
</dbReference>
<dbReference type="EMBL" id="CP092365">
    <property type="protein sequence ID" value="ULN54151.1"/>
    <property type="molecule type" value="Genomic_DNA"/>
</dbReference>
<organism evidence="2 3">
    <name type="scientific">Mycolicibacillus parakoreensis</name>
    <dbReference type="NCBI Taxonomy" id="1069221"/>
    <lineage>
        <taxon>Bacteria</taxon>
        <taxon>Bacillati</taxon>
        <taxon>Actinomycetota</taxon>
        <taxon>Actinomycetes</taxon>
        <taxon>Mycobacteriales</taxon>
        <taxon>Mycobacteriaceae</taxon>
        <taxon>Mycolicibacillus</taxon>
    </lineage>
</organism>